<evidence type="ECO:0000313" key="9">
    <source>
        <dbReference type="Proteomes" id="UP001304125"/>
    </source>
</evidence>
<dbReference type="Proteomes" id="UP001304125">
    <property type="component" value="Chromosome"/>
</dbReference>
<protein>
    <submittedName>
        <fullName evidence="8">RDD family protein</fullName>
    </submittedName>
</protein>
<reference evidence="8 9" key="1">
    <citation type="submission" date="2023-09" db="EMBL/GenBank/DDBJ databases">
        <title>Demequina sp. a novel bacteria isolated from Capsicum annuum.</title>
        <authorList>
            <person name="Humaira Z."/>
            <person name="Lee J."/>
            <person name="Cho D."/>
        </authorList>
    </citation>
    <scope>NUCLEOTIDE SEQUENCE</scope>
    <source>
        <strain evidence="7 9">OYTSA14</strain>
        <strain evidence="8">PMTSA13</strain>
    </source>
</reference>
<accession>A0AA96FA98</accession>
<evidence type="ECO:0000259" key="6">
    <source>
        <dbReference type="Pfam" id="PF06271"/>
    </source>
</evidence>
<evidence type="ECO:0000313" key="7">
    <source>
        <dbReference type="EMBL" id="WNM25652.1"/>
    </source>
</evidence>
<evidence type="ECO:0000256" key="5">
    <source>
        <dbReference type="SAM" id="Phobius"/>
    </source>
</evidence>
<evidence type="ECO:0000313" key="8">
    <source>
        <dbReference type="EMBL" id="WNM28547.1"/>
    </source>
</evidence>
<proteinExistence type="predicted"/>
<evidence type="ECO:0000256" key="4">
    <source>
        <dbReference type="ARBA" id="ARBA00023136"/>
    </source>
</evidence>
<feature type="domain" description="RDD" evidence="6">
    <location>
        <begin position="14"/>
        <end position="115"/>
    </location>
</feature>
<dbReference type="EMBL" id="CP134880">
    <property type="protein sequence ID" value="WNM28547.1"/>
    <property type="molecule type" value="Genomic_DNA"/>
</dbReference>
<feature type="transmembrane region" description="Helical" evidence="5">
    <location>
        <begin position="61"/>
        <end position="84"/>
    </location>
</feature>
<keyword evidence="9" id="KW-1185">Reference proteome</keyword>
<feature type="transmembrane region" description="Helical" evidence="5">
    <location>
        <begin position="96"/>
        <end position="120"/>
    </location>
</feature>
<gene>
    <name evidence="7" type="ORF">RN606_05745</name>
    <name evidence="8" type="ORF">RN607_05950</name>
</gene>
<organism evidence="8">
    <name type="scientific">Demequina capsici</name>
    <dbReference type="NCBI Taxonomy" id="3075620"/>
    <lineage>
        <taxon>Bacteria</taxon>
        <taxon>Bacillati</taxon>
        <taxon>Actinomycetota</taxon>
        <taxon>Actinomycetes</taxon>
        <taxon>Micrococcales</taxon>
        <taxon>Demequinaceae</taxon>
        <taxon>Demequina</taxon>
    </lineage>
</organism>
<evidence type="ECO:0000256" key="1">
    <source>
        <dbReference type="ARBA" id="ARBA00004141"/>
    </source>
</evidence>
<dbReference type="Pfam" id="PF06271">
    <property type="entry name" value="RDD"/>
    <property type="match status" value="1"/>
</dbReference>
<feature type="transmembrane region" description="Helical" evidence="5">
    <location>
        <begin position="20"/>
        <end position="41"/>
    </location>
</feature>
<dbReference type="InterPro" id="IPR010432">
    <property type="entry name" value="RDD"/>
</dbReference>
<dbReference type="Proteomes" id="UP001303408">
    <property type="component" value="Chromosome"/>
</dbReference>
<name>A0AA96FF45_9MICO</name>
<dbReference type="GO" id="GO:0016020">
    <property type="term" value="C:membrane"/>
    <property type="evidence" value="ECO:0007669"/>
    <property type="project" value="UniProtKB-SubCell"/>
</dbReference>
<evidence type="ECO:0000256" key="2">
    <source>
        <dbReference type="ARBA" id="ARBA00022692"/>
    </source>
</evidence>
<comment type="subcellular location">
    <subcellularLocation>
        <location evidence="1">Membrane</location>
        <topology evidence="1">Multi-pass membrane protein</topology>
    </subcellularLocation>
</comment>
<accession>A0AA96FF45</accession>
<dbReference type="EMBL" id="CP134879">
    <property type="protein sequence ID" value="WNM25652.1"/>
    <property type="molecule type" value="Genomic_DNA"/>
</dbReference>
<sequence>MPTAESPSQATRSASIGRRVGGLAIDWTLSLLVTSAFLRAPGFDPQAASGIERVLFSGNEWATVAVWAAQHLVLVATLGTTIGHRAVGLKVVREDGAAAVGLISAAIRTALTVLVLPAIFTDASGRGYHDAIARTRLVVTR</sequence>
<keyword evidence="4 5" id="KW-0472">Membrane</keyword>
<keyword evidence="3 5" id="KW-1133">Transmembrane helix</keyword>
<dbReference type="AlphaFoldDB" id="A0AA96FF45"/>
<dbReference type="RefSeq" id="WP_313500935.1">
    <property type="nucleotide sequence ID" value="NZ_CP134879.1"/>
</dbReference>
<keyword evidence="2 5" id="KW-0812">Transmembrane</keyword>
<evidence type="ECO:0000256" key="3">
    <source>
        <dbReference type="ARBA" id="ARBA00022989"/>
    </source>
</evidence>
<dbReference type="KEGG" id="dcp:RN607_05950"/>